<comment type="caution">
    <text evidence="1">The sequence shown here is derived from an EMBL/GenBank/DDBJ whole genome shotgun (WGS) entry which is preliminary data.</text>
</comment>
<accession>A0A2W6MTC6</accession>
<dbReference type="EMBL" id="NBIU01000078">
    <property type="protein sequence ID" value="PZT47169.1"/>
    <property type="molecule type" value="Genomic_DNA"/>
</dbReference>
<sequence>QGDIINRGNINANKVLMIGNNVRIDGGKVGNTNSNAHLVGNYVYIDADSVKLNSNKINVTALKEGYIQRQMNNFAKDNYSFGNLGGIVQATDYQETDGKLHIGTKNTF</sequence>
<keyword evidence="2" id="KW-1185">Reference proteome</keyword>
<protein>
    <submittedName>
        <fullName evidence="1">Uncharacterized protein</fullName>
    </submittedName>
</protein>
<feature type="non-terminal residue" evidence="1">
    <location>
        <position position="1"/>
    </location>
</feature>
<name>A0A2W6MTC6_9HELI</name>
<evidence type="ECO:0000313" key="2">
    <source>
        <dbReference type="Proteomes" id="UP000249746"/>
    </source>
</evidence>
<dbReference type="AlphaFoldDB" id="A0A2W6MTC6"/>
<organism evidence="1 2">
    <name type="scientific">Helicobacter valdiviensis</name>
    <dbReference type="NCBI Taxonomy" id="1458358"/>
    <lineage>
        <taxon>Bacteria</taxon>
        <taxon>Pseudomonadati</taxon>
        <taxon>Campylobacterota</taxon>
        <taxon>Epsilonproteobacteria</taxon>
        <taxon>Campylobacterales</taxon>
        <taxon>Helicobacteraceae</taxon>
        <taxon>Helicobacter</taxon>
    </lineage>
</organism>
<gene>
    <name evidence="1" type="ORF">B6S12_10510</name>
</gene>
<dbReference type="Proteomes" id="UP000249746">
    <property type="component" value="Unassembled WGS sequence"/>
</dbReference>
<evidence type="ECO:0000313" key="1">
    <source>
        <dbReference type="EMBL" id="PZT47169.1"/>
    </source>
</evidence>
<proteinExistence type="predicted"/>
<reference evidence="1 2" key="1">
    <citation type="submission" date="2017-03" db="EMBL/GenBank/DDBJ databases">
        <title>Genomic and clinical evidence uncovers the enterohepatic species Helicobacter valdiviensis as a potential human intestinal pathogen.</title>
        <authorList>
            <person name="Fresia P."/>
            <person name="Jara R."/>
            <person name="Sierra R."/>
            <person name="Ferres I."/>
            <person name="Greif G."/>
            <person name="Iraola G."/>
            <person name="Collado L."/>
        </authorList>
    </citation>
    <scope>NUCLEOTIDE SEQUENCE [LARGE SCALE GENOMIC DNA]</scope>
    <source>
        <strain evidence="1 2">WBE14</strain>
    </source>
</reference>